<accession>A0AAV0ZAI2</accession>
<dbReference type="Pfam" id="PF26130">
    <property type="entry name" value="PB1-like"/>
    <property type="match status" value="1"/>
</dbReference>
<evidence type="ECO:0000313" key="2">
    <source>
        <dbReference type="EMBL" id="CAI8595625.1"/>
    </source>
</evidence>
<evidence type="ECO:0000259" key="1">
    <source>
        <dbReference type="Pfam" id="PF26130"/>
    </source>
</evidence>
<keyword evidence="3" id="KW-1185">Reference proteome</keyword>
<evidence type="ECO:0000313" key="3">
    <source>
        <dbReference type="Proteomes" id="UP001157006"/>
    </source>
</evidence>
<sequence>MSDRFECVFNHEGVFGVFNRLGYKGLEEIWDVDPDFWSYSEILDGLRDLGYPKLDSLWCYDAMDDNELGLLQDAARTNRLKIIALITGNVHLYIMHPVFEEEKTLPLKNNACPNGVEDQNLEDLNNVIIIGTGFRTIADLNNIGNKFDEGGPTGVEDSATVDQEGLFVEVNMDGTTERINKKESCSDGTTGWATKFKVM</sequence>
<reference evidence="2 3" key="1">
    <citation type="submission" date="2023-01" db="EMBL/GenBank/DDBJ databases">
        <authorList>
            <person name="Kreplak J."/>
        </authorList>
    </citation>
    <scope>NUCLEOTIDE SEQUENCE [LARGE SCALE GENOMIC DNA]</scope>
</reference>
<gene>
    <name evidence="2" type="ORF">VFH_I200040</name>
</gene>
<dbReference type="EMBL" id="OX451735">
    <property type="protein sequence ID" value="CAI8595625.1"/>
    <property type="molecule type" value="Genomic_DNA"/>
</dbReference>
<dbReference type="Proteomes" id="UP001157006">
    <property type="component" value="Chromosome 1S"/>
</dbReference>
<name>A0AAV0ZAI2_VICFA</name>
<dbReference type="AlphaFoldDB" id="A0AAV0ZAI2"/>
<protein>
    <recommendedName>
        <fullName evidence="1">PB1-like domain-containing protein</fullName>
    </recommendedName>
</protein>
<dbReference type="InterPro" id="IPR058594">
    <property type="entry name" value="PB1-like_dom_pln"/>
</dbReference>
<proteinExistence type="predicted"/>
<organism evidence="2 3">
    <name type="scientific">Vicia faba</name>
    <name type="common">Broad bean</name>
    <name type="synonym">Faba vulgaris</name>
    <dbReference type="NCBI Taxonomy" id="3906"/>
    <lineage>
        <taxon>Eukaryota</taxon>
        <taxon>Viridiplantae</taxon>
        <taxon>Streptophyta</taxon>
        <taxon>Embryophyta</taxon>
        <taxon>Tracheophyta</taxon>
        <taxon>Spermatophyta</taxon>
        <taxon>Magnoliopsida</taxon>
        <taxon>eudicotyledons</taxon>
        <taxon>Gunneridae</taxon>
        <taxon>Pentapetalae</taxon>
        <taxon>rosids</taxon>
        <taxon>fabids</taxon>
        <taxon>Fabales</taxon>
        <taxon>Fabaceae</taxon>
        <taxon>Papilionoideae</taxon>
        <taxon>50 kb inversion clade</taxon>
        <taxon>NPAAA clade</taxon>
        <taxon>Hologalegina</taxon>
        <taxon>IRL clade</taxon>
        <taxon>Fabeae</taxon>
        <taxon>Vicia</taxon>
    </lineage>
</organism>
<feature type="domain" description="PB1-like" evidence="1">
    <location>
        <begin position="1"/>
        <end position="96"/>
    </location>
</feature>